<dbReference type="PANTHER" id="PTHR45718">
    <property type="entry name" value="TRANSCRIPTIONAL ACTIVATOR CUBITUS INTERRUPTUS"/>
    <property type="match status" value="1"/>
</dbReference>
<dbReference type="PROSITE" id="PS00028">
    <property type="entry name" value="ZINC_FINGER_C2H2_1"/>
    <property type="match status" value="2"/>
</dbReference>
<dbReference type="FunFam" id="3.30.160.60:FF:000125">
    <property type="entry name" value="Putative zinc finger protein 143"/>
    <property type="match status" value="2"/>
</dbReference>
<comment type="subcellular location">
    <subcellularLocation>
        <location evidence="1">Nucleus</location>
    </subcellularLocation>
</comment>
<keyword evidence="4 7" id="KW-0863">Zinc-finger</keyword>
<dbReference type="SUPFAM" id="SSF57667">
    <property type="entry name" value="beta-beta-alpha zinc fingers"/>
    <property type="match status" value="1"/>
</dbReference>
<protein>
    <recommendedName>
        <fullName evidence="8">C2H2-type domain-containing protein</fullName>
    </recommendedName>
</protein>
<dbReference type="InterPro" id="IPR036236">
    <property type="entry name" value="Znf_C2H2_sf"/>
</dbReference>
<keyword evidence="3" id="KW-0677">Repeat</keyword>
<evidence type="ECO:0000256" key="4">
    <source>
        <dbReference type="ARBA" id="ARBA00022771"/>
    </source>
</evidence>
<dbReference type="Proteomes" id="UP001157974">
    <property type="component" value="Unassembled WGS sequence"/>
</dbReference>
<evidence type="ECO:0000256" key="3">
    <source>
        <dbReference type="ARBA" id="ARBA00022737"/>
    </source>
</evidence>
<keyword evidence="5" id="KW-0862">Zinc</keyword>
<evidence type="ECO:0000256" key="7">
    <source>
        <dbReference type="PROSITE-ProRule" id="PRU00042"/>
    </source>
</evidence>
<dbReference type="PROSITE" id="PS50157">
    <property type="entry name" value="ZINC_FINGER_C2H2_2"/>
    <property type="match status" value="2"/>
</dbReference>
<proteinExistence type="predicted"/>
<dbReference type="GO" id="GO:0000978">
    <property type="term" value="F:RNA polymerase II cis-regulatory region sequence-specific DNA binding"/>
    <property type="evidence" value="ECO:0007669"/>
    <property type="project" value="TreeGrafter"/>
</dbReference>
<comment type="caution">
    <text evidence="9">The sequence shown here is derived from an EMBL/GenBank/DDBJ whole genome shotgun (WGS) entry which is preliminary data.</text>
</comment>
<name>A0AAV8UPS3_9RHOD</name>
<dbReference type="GO" id="GO:0005634">
    <property type="term" value="C:nucleus"/>
    <property type="evidence" value="ECO:0007669"/>
    <property type="project" value="UniProtKB-SubCell"/>
</dbReference>
<evidence type="ECO:0000259" key="8">
    <source>
        <dbReference type="PROSITE" id="PS50157"/>
    </source>
</evidence>
<feature type="domain" description="C2H2-type" evidence="8">
    <location>
        <begin position="59"/>
        <end position="83"/>
    </location>
</feature>
<dbReference type="Gene3D" id="3.30.160.60">
    <property type="entry name" value="Classic Zinc Finger"/>
    <property type="match status" value="2"/>
</dbReference>
<evidence type="ECO:0000256" key="5">
    <source>
        <dbReference type="ARBA" id="ARBA00022833"/>
    </source>
</evidence>
<evidence type="ECO:0000313" key="9">
    <source>
        <dbReference type="EMBL" id="KAJ8904564.1"/>
    </source>
</evidence>
<dbReference type="InterPro" id="IPR013087">
    <property type="entry name" value="Znf_C2H2_type"/>
</dbReference>
<dbReference type="EMBL" id="JAMWBK010000005">
    <property type="protein sequence ID" value="KAJ8904564.1"/>
    <property type="molecule type" value="Genomic_DNA"/>
</dbReference>
<sequence>MFREGRRGVYGNGMTVAKRTGGPRRDLKYRCTWEGCEKSFSRHYNFNVHLRLHTGLEPYACPHEGCSKRFKWQSGLTNHIRKHENGLAGQDSEDMKRSAGWYTRALDGKRRLENRDFTSSSDEDGSMFEFEVREIGIQSSGVVLGGDSYGVEYVVKDKVLIRASIEKQEPSVNEA</sequence>
<evidence type="ECO:0000256" key="1">
    <source>
        <dbReference type="ARBA" id="ARBA00004123"/>
    </source>
</evidence>
<accession>A0AAV8UPS3</accession>
<keyword evidence="10" id="KW-1185">Reference proteome</keyword>
<reference evidence="9 10" key="1">
    <citation type="journal article" date="2023" name="Nat. Commun.">
        <title>Origin of minicircular mitochondrial genomes in red algae.</title>
        <authorList>
            <person name="Lee Y."/>
            <person name="Cho C.H."/>
            <person name="Lee Y.M."/>
            <person name="Park S.I."/>
            <person name="Yang J.H."/>
            <person name="West J.A."/>
            <person name="Bhattacharya D."/>
            <person name="Yoon H.S."/>
        </authorList>
    </citation>
    <scope>NUCLEOTIDE SEQUENCE [LARGE SCALE GENOMIC DNA]</scope>
    <source>
        <strain evidence="9 10">CCMP1338</strain>
        <tissue evidence="9">Whole cell</tissue>
    </source>
</reference>
<dbReference type="Pfam" id="PF00096">
    <property type="entry name" value="zf-C2H2"/>
    <property type="match status" value="2"/>
</dbReference>
<evidence type="ECO:0000313" key="10">
    <source>
        <dbReference type="Proteomes" id="UP001157974"/>
    </source>
</evidence>
<organism evidence="9 10">
    <name type="scientific">Rhodosorus marinus</name>
    <dbReference type="NCBI Taxonomy" id="101924"/>
    <lineage>
        <taxon>Eukaryota</taxon>
        <taxon>Rhodophyta</taxon>
        <taxon>Stylonematophyceae</taxon>
        <taxon>Stylonematales</taxon>
        <taxon>Stylonemataceae</taxon>
        <taxon>Rhodosorus</taxon>
    </lineage>
</organism>
<evidence type="ECO:0000256" key="6">
    <source>
        <dbReference type="ARBA" id="ARBA00023242"/>
    </source>
</evidence>
<dbReference type="SMART" id="SM00355">
    <property type="entry name" value="ZnF_C2H2"/>
    <property type="match status" value="2"/>
</dbReference>
<dbReference type="InterPro" id="IPR043359">
    <property type="entry name" value="GLI-like"/>
</dbReference>
<dbReference type="GO" id="GO:0008270">
    <property type="term" value="F:zinc ion binding"/>
    <property type="evidence" value="ECO:0007669"/>
    <property type="project" value="UniProtKB-KW"/>
</dbReference>
<keyword evidence="6" id="KW-0539">Nucleus</keyword>
<dbReference type="AlphaFoldDB" id="A0AAV8UPS3"/>
<evidence type="ECO:0000256" key="2">
    <source>
        <dbReference type="ARBA" id="ARBA00022723"/>
    </source>
</evidence>
<dbReference type="GO" id="GO:0000981">
    <property type="term" value="F:DNA-binding transcription factor activity, RNA polymerase II-specific"/>
    <property type="evidence" value="ECO:0007669"/>
    <property type="project" value="TreeGrafter"/>
</dbReference>
<dbReference type="PANTHER" id="PTHR45718:SF4">
    <property type="entry name" value="TRANSCRIPTIONAL ACTIVATOR CUBITUS INTERRUPTUS"/>
    <property type="match status" value="1"/>
</dbReference>
<gene>
    <name evidence="9" type="ORF">NDN08_001082</name>
</gene>
<feature type="domain" description="C2H2-type" evidence="8">
    <location>
        <begin position="29"/>
        <end position="58"/>
    </location>
</feature>
<keyword evidence="2" id="KW-0479">Metal-binding</keyword>